<reference evidence="2 3" key="1">
    <citation type="journal article" date="2014" name="Genome Announc.">
        <title>Draft Genome Sequence of Enterobacter cloacae Strain S611.</title>
        <authorList>
            <person name="Wang D."/>
            <person name="Han C.S."/>
            <person name="Dichosa A.E."/>
            <person name="Gleasner C.D."/>
            <person name="Johnson S.L."/>
            <person name="Daligault H.E."/>
            <person name="Davenport K.W."/>
            <person name="Li P.E."/>
            <person name="Pierson E.A."/>
            <person name="Pierson L.S.III."/>
        </authorList>
    </citation>
    <scope>NUCLEOTIDE SEQUENCE [LARGE SCALE GENOMIC DNA]</scope>
    <source>
        <strain evidence="2 3">S611</strain>
    </source>
</reference>
<proteinExistence type="predicted"/>
<keyword evidence="3" id="KW-1185">Reference proteome</keyword>
<name>A0ABP2ZIW7_ENTCL</name>
<dbReference type="GO" id="GO:0006508">
    <property type="term" value="P:proteolysis"/>
    <property type="evidence" value="ECO:0007669"/>
    <property type="project" value="UniProtKB-KW"/>
</dbReference>
<evidence type="ECO:0000256" key="1">
    <source>
        <dbReference type="SAM" id="SignalP"/>
    </source>
</evidence>
<dbReference type="SUPFAM" id="SSF69917">
    <property type="entry name" value="OMPT-like"/>
    <property type="match status" value="1"/>
</dbReference>
<dbReference type="Pfam" id="PF01278">
    <property type="entry name" value="Omptin"/>
    <property type="match status" value="1"/>
</dbReference>
<evidence type="ECO:0000313" key="2">
    <source>
        <dbReference type="EMBL" id="ESS56445.1"/>
    </source>
</evidence>
<feature type="signal peptide" evidence="1">
    <location>
        <begin position="1"/>
        <end position="21"/>
    </location>
</feature>
<organism evidence="2 3">
    <name type="scientific">Enterobacter cloacae S611</name>
    <dbReference type="NCBI Taxonomy" id="1399146"/>
    <lineage>
        <taxon>Bacteria</taxon>
        <taxon>Pseudomonadati</taxon>
        <taxon>Pseudomonadota</taxon>
        <taxon>Gammaproteobacteria</taxon>
        <taxon>Enterobacterales</taxon>
        <taxon>Enterobacteriaceae</taxon>
        <taxon>Enterobacter</taxon>
        <taxon>Enterobacter cloacae complex</taxon>
    </lineage>
</organism>
<dbReference type="PIRSF" id="PIRSF001522">
    <property type="entry name" value="Peptidase_A26"/>
    <property type="match status" value="1"/>
</dbReference>
<dbReference type="Gene3D" id="2.40.128.90">
    <property type="entry name" value="OMPT-like"/>
    <property type="match status" value="1"/>
</dbReference>
<protein>
    <submittedName>
        <fullName evidence="2">Outer membrane protease ompP</fullName>
    </submittedName>
</protein>
<sequence length="311" mass="35258">MKKIDKIITLMTLLFAFSVTAQQQPLAGREDVVTTLSLGTLSGTAKERVYDTDEGGRKVSQLDWRYRHAVVVQGSIEWPVQSWLTVGASGWTTVAHSGSKMDDYDWQQASQTRWIGHSSHPHTWLNFANQWDLHLTGWLVHQPDWRLGVMGGYRQSRTSFTAHGGTFSRNNGAKVGRFDDVKVLGYSQRFNIPYVGLTGRYRYGNVEAGTSLKYSRWVRAQATDQHYLRSITFRDTTRHQHSFSLSANVGYYVTQQVKLYLESTWDRTLNKKGTNTAIFSRDGTYARASFKDSAGIEHSALLTTAGLVYHF</sequence>
<evidence type="ECO:0000313" key="3">
    <source>
        <dbReference type="Proteomes" id="UP000017834"/>
    </source>
</evidence>
<keyword evidence="1" id="KW-0732">Signal</keyword>
<dbReference type="InterPro" id="IPR053724">
    <property type="entry name" value="OMP_A26_sf"/>
</dbReference>
<accession>A0ABP2ZIW7</accession>
<gene>
    <name evidence="2" type="primary">ompP</name>
    <name evidence="2" type="ORF">EDP2_519</name>
</gene>
<dbReference type="Proteomes" id="UP000017834">
    <property type="component" value="Unassembled WGS sequence"/>
</dbReference>
<feature type="chain" id="PRO_5047283927" evidence="1">
    <location>
        <begin position="22"/>
        <end position="311"/>
    </location>
</feature>
<dbReference type="InterPro" id="IPR020080">
    <property type="entry name" value="OM_adhesin/peptidase_omptin"/>
</dbReference>
<dbReference type="EMBL" id="AXOM01000051">
    <property type="protein sequence ID" value="ESS56445.1"/>
    <property type="molecule type" value="Genomic_DNA"/>
</dbReference>
<keyword evidence="2" id="KW-0378">Hydrolase</keyword>
<dbReference type="InterPro" id="IPR000036">
    <property type="entry name" value="Peptidase_A26_omptin"/>
</dbReference>
<dbReference type="GO" id="GO:0008233">
    <property type="term" value="F:peptidase activity"/>
    <property type="evidence" value="ECO:0007669"/>
    <property type="project" value="UniProtKB-KW"/>
</dbReference>
<comment type="caution">
    <text evidence="2">The sequence shown here is derived from an EMBL/GenBank/DDBJ whole genome shotgun (WGS) entry which is preliminary data.</text>
</comment>
<dbReference type="PRINTS" id="PR00482">
    <property type="entry name" value="OMPTIN"/>
</dbReference>
<keyword evidence="2" id="KW-0645">Protease</keyword>